<gene>
    <name evidence="1" type="ORF">MELIAE_LOCUS661</name>
</gene>
<proteinExistence type="predicted"/>
<accession>A0A9P0AQ73</accession>
<dbReference type="Proteomes" id="UP001154078">
    <property type="component" value="Chromosome 1"/>
</dbReference>
<name>A0A9P0AQ73_BRAAE</name>
<evidence type="ECO:0000313" key="2">
    <source>
        <dbReference type="Proteomes" id="UP001154078"/>
    </source>
</evidence>
<sequence length="972" mass="112919">MEQIVIKKEPEELDVNSGGDISMNYDIPIGTSVDSEIHSTSRISIKQEIKKELKEIEQIVVNKEPEKQVDDSEDDISMNYNKPSTSAVPELPLTTGIAIKQEIKEELYDDEALLNKGILKKKIWNEESDNSDHGDESENFFSCYKKAVRNSDFSEDEDEYMFETKMTVEYHELQYDDMNADGLGTDSEVVNKEVLQKEDKIKSNNVDNIIINQNSRPKCFWVWNRGLSSNLDNAELKKNENEIENQKHFPCSNASFIQNEDKKEMADLLEIKNGKMESESFIDFSKEMDIQSSNASYFYFYIRYSKIVKETILNENEKVNIVTQDKQTDKLNENKYIRKRDFCYFCKTDVLNFARHVLTRHSMEQDVQKILTTQVNSKERKILFTQLRNKGNYTKNYGGYFKPVRKGMLQDTEYLPCENCLGFFSRKLLFRHKKRCKISSSKAQIKSQNHLLSHIKIDEQLKQEVFPHMRADKVSLEAKKDPLICAFGARYLKTHREKHVISVTSRKMRELSKVLIEVRKMNSAITNLFSALQTKYFDYFVDATKIIAKYDKINRKYEAPTYAINIATLLKQCCDLANQYSTVNSAEAESDLKNMIHLFNLNWSFEVSTEAANTLNTKKWNKVTMIPLATDLQLLKSYLIKVSEAALSNLEQKELNVRAYNNLMESIYCRVILLNRKRPSELQRMMLNTYLSTGNEKQHYEEFYKAFTPAEKVLINNLKLVVIRGKQDRGIPVLFSKDVQTHIQKLLKFRPKYVSNQNVYLFAKANSTNNSIIEDKIIEKFAKSCGAKNPSAITSTRLRKHLATLTQVFSMTENEIEQLAHIIGHTVGVHKNSYMLPDIVYQTAKISKLLILMESGCADQYKGQSLNEIEINLEANLLEDTPESDEECIELPSTSKGVCQELLTKKTRILIPWTDQQKTLVRKFFKNHINKQQAPKRKECEELIARHPNLFKNKSWRKLKVFIQNEYSKKKK</sequence>
<dbReference type="AlphaFoldDB" id="A0A9P0AQ73"/>
<protein>
    <submittedName>
        <fullName evidence="1">Uncharacterized protein</fullName>
    </submittedName>
</protein>
<keyword evidence="2" id="KW-1185">Reference proteome</keyword>
<organism evidence="1 2">
    <name type="scientific">Brassicogethes aeneus</name>
    <name type="common">Rape pollen beetle</name>
    <name type="synonym">Meligethes aeneus</name>
    <dbReference type="NCBI Taxonomy" id="1431903"/>
    <lineage>
        <taxon>Eukaryota</taxon>
        <taxon>Metazoa</taxon>
        <taxon>Ecdysozoa</taxon>
        <taxon>Arthropoda</taxon>
        <taxon>Hexapoda</taxon>
        <taxon>Insecta</taxon>
        <taxon>Pterygota</taxon>
        <taxon>Neoptera</taxon>
        <taxon>Endopterygota</taxon>
        <taxon>Coleoptera</taxon>
        <taxon>Polyphaga</taxon>
        <taxon>Cucujiformia</taxon>
        <taxon>Nitidulidae</taxon>
        <taxon>Meligethinae</taxon>
        <taxon>Brassicogethes</taxon>
    </lineage>
</organism>
<reference evidence="1" key="1">
    <citation type="submission" date="2021-12" db="EMBL/GenBank/DDBJ databases">
        <authorList>
            <person name="King R."/>
        </authorList>
    </citation>
    <scope>NUCLEOTIDE SEQUENCE</scope>
</reference>
<evidence type="ECO:0000313" key="1">
    <source>
        <dbReference type="EMBL" id="CAH0546513.1"/>
    </source>
</evidence>
<dbReference type="OrthoDB" id="6753065at2759"/>
<dbReference type="EMBL" id="OV121132">
    <property type="protein sequence ID" value="CAH0546513.1"/>
    <property type="molecule type" value="Genomic_DNA"/>
</dbReference>
<dbReference type="PANTHER" id="PTHR33480:SF1">
    <property type="entry name" value="TYR RECOMBINASE DOMAIN-CONTAINING PROTEIN"/>
    <property type="match status" value="1"/>
</dbReference>
<dbReference type="PANTHER" id="PTHR33480">
    <property type="entry name" value="SET DOMAIN-CONTAINING PROTEIN-RELATED"/>
    <property type="match status" value="1"/>
</dbReference>